<dbReference type="SUPFAM" id="SSF53383">
    <property type="entry name" value="PLP-dependent transferases"/>
    <property type="match status" value="1"/>
</dbReference>
<dbReference type="Gene3D" id="3.90.1150.10">
    <property type="entry name" value="Aspartate Aminotransferase, domain 1"/>
    <property type="match status" value="1"/>
</dbReference>
<dbReference type="InterPro" id="IPR015424">
    <property type="entry name" value="PyrdxlP-dep_Trfase"/>
</dbReference>
<keyword evidence="2" id="KW-0663">Pyridoxal phosphate</keyword>
<dbReference type="eggNOG" id="COG1104">
    <property type="taxonomic scope" value="Bacteria"/>
</dbReference>
<evidence type="ECO:0000313" key="5">
    <source>
        <dbReference type="Proteomes" id="UP000009885"/>
    </source>
</evidence>
<sequence>MIYLDHASTTKPTQSALNTYLKAQEKLFFNSESIHQDGVFVQRALDHSRHVIQTYFQCDKDVIFTTTGSEANRIAISMYLIHKNSGTIWVSPYEHPSIFARLSPFEKDFKIRYLPLDTSGEIDVEAFKREDHNDDVLIIMQHVNSETGYRLPVESIGEIANGHGTPMHVDGIQAVLKVEPLNIAYVSSYSVSGHKFGGSKGAGFLLADFKYIKPLNTHFHHEYGMRNGTLDVPSILAMVKVLEETHTQANVTSLNQLFREALEDLGFKVIDFSSQSPYILGVLTPKFEGQFVMQSLSSRNIYVSTGTACGHGTLMSKGLLNKISSYDNFSEKQYLRISLCDTTRYTEIKICYETLGKILKE</sequence>
<dbReference type="GO" id="GO:0008483">
    <property type="term" value="F:transaminase activity"/>
    <property type="evidence" value="ECO:0007669"/>
    <property type="project" value="UniProtKB-KW"/>
</dbReference>
<gene>
    <name evidence="4" type="ORF">C273_02513</name>
</gene>
<dbReference type="PIRSF" id="PIRSF005572">
    <property type="entry name" value="NifS"/>
    <property type="match status" value="1"/>
</dbReference>
<comment type="caution">
    <text evidence="4">The sequence shown here is derived from an EMBL/GenBank/DDBJ whole genome shotgun (WGS) entry which is preliminary data.</text>
</comment>
<proteinExistence type="predicted"/>
<feature type="domain" description="Aminotransferase class V" evidence="3">
    <location>
        <begin position="2"/>
        <end position="348"/>
    </location>
</feature>
<name>K9B8K4_9STAP</name>
<dbReference type="OrthoDB" id="9808002at2"/>
<evidence type="ECO:0000256" key="2">
    <source>
        <dbReference type="ARBA" id="ARBA00022898"/>
    </source>
</evidence>
<organism evidence="4 5">
    <name type="scientific">Staphylococcus massiliensis S46</name>
    <dbReference type="NCBI Taxonomy" id="1229783"/>
    <lineage>
        <taxon>Bacteria</taxon>
        <taxon>Bacillati</taxon>
        <taxon>Bacillota</taxon>
        <taxon>Bacilli</taxon>
        <taxon>Bacillales</taxon>
        <taxon>Staphylococcaceae</taxon>
        <taxon>Staphylococcus</taxon>
    </lineage>
</organism>
<keyword evidence="4" id="KW-0808">Transferase</keyword>
<accession>K9B8K4</accession>
<dbReference type="InterPro" id="IPR015422">
    <property type="entry name" value="PyrdxlP-dep_Trfase_small"/>
</dbReference>
<dbReference type="RefSeq" id="WP_009382336.1">
    <property type="nucleotide sequence ID" value="NZ_AMSQ01000003.1"/>
</dbReference>
<protein>
    <submittedName>
        <fullName evidence="4">Putative Cysteine desulfurase/aminotransferase,class V</fullName>
    </submittedName>
</protein>
<dbReference type="Pfam" id="PF00266">
    <property type="entry name" value="Aminotran_5"/>
    <property type="match status" value="1"/>
</dbReference>
<evidence type="ECO:0000256" key="1">
    <source>
        <dbReference type="ARBA" id="ARBA00001933"/>
    </source>
</evidence>
<dbReference type="EMBL" id="AMSQ01000003">
    <property type="protein sequence ID" value="EKU50105.1"/>
    <property type="molecule type" value="Genomic_DNA"/>
</dbReference>
<evidence type="ECO:0000313" key="4">
    <source>
        <dbReference type="EMBL" id="EKU50105.1"/>
    </source>
</evidence>
<evidence type="ECO:0000259" key="3">
    <source>
        <dbReference type="Pfam" id="PF00266"/>
    </source>
</evidence>
<dbReference type="PANTHER" id="PTHR11601:SF36">
    <property type="entry name" value="CYSTEINE DESULFURASE NIFS-RELATED"/>
    <property type="match status" value="1"/>
</dbReference>
<dbReference type="InterPro" id="IPR000192">
    <property type="entry name" value="Aminotrans_V_dom"/>
</dbReference>
<keyword evidence="5" id="KW-1185">Reference proteome</keyword>
<dbReference type="InterPro" id="IPR015421">
    <property type="entry name" value="PyrdxlP-dep_Trfase_major"/>
</dbReference>
<dbReference type="STRING" id="1229783.C273_02513"/>
<dbReference type="InterPro" id="IPR016454">
    <property type="entry name" value="Cysteine_dSase"/>
</dbReference>
<dbReference type="AlphaFoldDB" id="K9B8K4"/>
<comment type="cofactor">
    <cofactor evidence="1">
        <name>pyridoxal 5'-phosphate</name>
        <dbReference type="ChEBI" id="CHEBI:597326"/>
    </cofactor>
</comment>
<dbReference type="PANTHER" id="PTHR11601">
    <property type="entry name" value="CYSTEINE DESULFURYLASE FAMILY MEMBER"/>
    <property type="match status" value="1"/>
</dbReference>
<reference evidence="4 5" key="1">
    <citation type="journal article" date="2013" name="Genome Announc.">
        <title>Genome Sequence of Staphylococcus massiliensis Strain S46, Isolated from the Surface of Healthy Human Skin.</title>
        <authorList>
            <person name="Srivastav R."/>
            <person name="Singh A."/>
            <person name="Jangir P.K."/>
            <person name="Kumari C."/>
            <person name="Muduli S."/>
            <person name="Sharma R."/>
        </authorList>
    </citation>
    <scope>NUCLEOTIDE SEQUENCE [LARGE SCALE GENOMIC DNA]</scope>
    <source>
        <strain evidence="4 5">S46</strain>
    </source>
</reference>
<dbReference type="Proteomes" id="UP000009885">
    <property type="component" value="Unassembled WGS sequence"/>
</dbReference>
<dbReference type="PATRIC" id="fig|1229783.3.peg.510"/>
<keyword evidence="4" id="KW-0032">Aminotransferase</keyword>
<dbReference type="Gene3D" id="3.40.640.10">
    <property type="entry name" value="Type I PLP-dependent aspartate aminotransferase-like (Major domain)"/>
    <property type="match status" value="1"/>
</dbReference>